<evidence type="ECO:0000313" key="1">
    <source>
        <dbReference type="EMBL" id="TCO15408.1"/>
    </source>
</evidence>
<organism evidence="1 2">
    <name type="scientific">Kribbella steppae</name>
    <dbReference type="NCBI Taxonomy" id="2512223"/>
    <lineage>
        <taxon>Bacteria</taxon>
        <taxon>Bacillati</taxon>
        <taxon>Actinomycetota</taxon>
        <taxon>Actinomycetes</taxon>
        <taxon>Propionibacteriales</taxon>
        <taxon>Kribbellaceae</taxon>
        <taxon>Kribbella</taxon>
    </lineage>
</organism>
<dbReference type="AlphaFoldDB" id="A0A4R2GWK4"/>
<evidence type="ECO:0008006" key="3">
    <source>
        <dbReference type="Google" id="ProtNLM"/>
    </source>
</evidence>
<sequence length="145" mass="15689">MLAHCELANIRPVEFSGKRLEVGGEPVAAKVSSEVAFAVSRSFMANRLHWRVELADKEEVAVAELAAVFVVDYEVLDGFEPDEQAAEAIANSTGFFAAYPYARELFQSQTARLQLNPLVLGLLLQGASQPRAVTAVTLPSAPLDE</sequence>
<dbReference type="EMBL" id="SLWN01000022">
    <property type="protein sequence ID" value="TCO15408.1"/>
    <property type="molecule type" value="Genomic_DNA"/>
</dbReference>
<proteinExistence type="predicted"/>
<comment type="caution">
    <text evidence="1">The sequence shown here is derived from an EMBL/GenBank/DDBJ whole genome shotgun (WGS) entry which is preliminary data.</text>
</comment>
<gene>
    <name evidence="1" type="ORF">EV652_12266</name>
</gene>
<reference evidence="1 2" key="1">
    <citation type="journal article" date="2015" name="Stand. Genomic Sci.">
        <title>Genomic Encyclopedia of Bacterial and Archaeal Type Strains, Phase III: the genomes of soil and plant-associated and newly described type strains.</title>
        <authorList>
            <person name="Whitman W.B."/>
            <person name="Woyke T."/>
            <person name="Klenk H.P."/>
            <person name="Zhou Y."/>
            <person name="Lilburn T.G."/>
            <person name="Beck B.J."/>
            <person name="De Vos P."/>
            <person name="Vandamme P."/>
            <person name="Eisen J.A."/>
            <person name="Garrity G."/>
            <person name="Hugenholtz P."/>
            <person name="Kyrpides N.C."/>
        </authorList>
    </citation>
    <scope>NUCLEOTIDE SEQUENCE [LARGE SCALE GENOMIC DNA]</scope>
    <source>
        <strain evidence="1 2">VKM Ac-2572</strain>
    </source>
</reference>
<dbReference type="Proteomes" id="UP000294508">
    <property type="component" value="Unassembled WGS sequence"/>
</dbReference>
<name>A0A4R2GWK4_9ACTN</name>
<accession>A0A4R2GWK4</accession>
<evidence type="ECO:0000313" key="2">
    <source>
        <dbReference type="Proteomes" id="UP000294508"/>
    </source>
</evidence>
<keyword evidence="2" id="KW-1185">Reference proteome</keyword>
<protein>
    <recommendedName>
        <fullName evidence="3">Preprotein translocase subunit SecB</fullName>
    </recommendedName>
</protein>